<comment type="caution">
    <text evidence="2">The sequence shown here is derived from an EMBL/GenBank/DDBJ whole genome shotgun (WGS) entry which is preliminary data.</text>
</comment>
<feature type="compositionally biased region" description="Polar residues" evidence="1">
    <location>
        <begin position="145"/>
        <end position="168"/>
    </location>
</feature>
<dbReference type="EMBL" id="REGN01000817">
    <property type="protein sequence ID" value="RNA38813.1"/>
    <property type="molecule type" value="Genomic_DNA"/>
</dbReference>
<organism evidence="2 3">
    <name type="scientific">Brachionus plicatilis</name>
    <name type="common">Marine rotifer</name>
    <name type="synonym">Brachionus muelleri</name>
    <dbReference type="NCBI Taxonomy" id="10195"/>
    <lineage>
        <taxon>Eukaryota</taxon>
        <taxon>Metazoa</taxon>
        <taxon>Spiralia</taxon>
        <taxon>Gnathifera</taxon>
        <taxon>Rotifera</taxon>
        <taxon>Eurotatoria</taxon>
        <taxon>Monogononta</taxon>
        <taxon>Pseudotrocha</taxon>
        <taxon>Ploima</taxon>
        <taxon>Brachionidae</taxon>
        <taxon>Brachionus</taxon>
    </lineage>
</organism>
<dbReference type="Proteomes" id="UP000276133">
    <property type="component" value="Unassembled WGS sequence"/>
</dbReference>
<name>A0A3M7SSP8_BRAPC</name>
<proteinExistence type="predicted"/>
<keyword evidence="3" id="KW-1185">Reference proteome</keyword>
<sequence length="492" mass="55818">ILNELGDYLNPRENSLCIDCKLFEWDITKNIWRPRESSGDINFIELETDVRDLLIKFDTEPLTSRLNSSLNFNILSHLENHNFDPDLTNFKSTIIDSHRRILTVNLLDRNEQKADTGSECSSNAGRPNKMVHFMLDFDNSSNGQLSAKTTKSLPQIQPTLNYSSSPLASRNFPGNKLSSIPLGRTLSNCRPSAAGPKRSLSKIKQAKSSEFVEKWNEDEAYNFLSTERNENSTIGSEAKQADKDSEEEQENTEMKVIIEPVAHESRLHNGSVNSMELLSKLNQSEHAHQEEAYQNCDCNKSKHYANIDINLDKTNLLSYQISSRSGSPNFLKGPTSSTITLVQPTVNNLSLESIPNKLHVNNFFNTTYQSYAQNQAMRQKKLIKLQDCSSWLNVPHRAYSTLGSNLNKRSYSAYMARNDFGERTAQNCFPNANYSRIQMLLNRKSNRVNTNPKMPVLTSPSSKDHLLYRGLRPDSSTKCFNLTSKKIQIIKC</sequence>
<reference evidence="2 3" key="1">
    <citation type="journal article" date="2018" name="Sci. Rep.">
        <title>Genomic signatures of local adaptation to the degree of environmental predictability in rotifers.</title>
        <authorList>
            <person name="Franch-Gras L."/>
            <person name="Hahn C."/>
            <person name="Garcia-Roger E.M."/>
            <person name="Carmona M.J."/>
            <person name="Serra M."/>
            <person name="Gomez A."/>
        </authorList>
    </citation>
    <scope>NUCLEOTIDE SEQUENCE [LARGE SCALE GENOMIC DNA]</scope>
    <source>
        <strain evidence="2">HYR1</strain>
    </source>
</reference>
<evidence type="ECO:0000256" key="1">
    <source>
        <dbReference type="SAM" id="MobiDB-lite"/>
    </source>
</evidence>
<protein>
    <submittedName>
        <fullName evidence="2">Uncharacterized protein</fullName>
    </submittedName>
</protein>
<evidence type="ECO:0000313" key="3">
    <source>
        <dbReference type="Proteomes" id="UP000276133"/>
    </source>
</evidence>
<feature type="region of interest" description="Disordered" evidence="1">
    <location>
        <begin position="227"/>
        <end position="250"/>
    </location>
</feature>
<feature type="non-terminal residue" evidence="2">
    <location>
        <position position="1"/>
    </location>
</feature>
<gene>
    <name evidence="2" type="ORF">BpHYR1_023221</name>
</gene>
<dbReference type="OrthoDB" id="5954088at2759"/>
<feature type="region of interest" description="Disordered" evidence="1">
    <location>
        <begin position="145"/>
        <end position="171"/>
    </location>
</feature>
<dbReference type="AlphaFoldDB" id="A0A3M7SSP8"/>
<accession>A0A3M7SSP8</accession>
<evidence type="ECO:0000313" key="2">
    <source>
        <dbReference type="EMBL" id="RNA38813.1"/>
    </source>
</evidence>